<keyword evidence="2" id="KW-1185">Reference proteome</keyword>
<reference evidence="1" key="1">
    <citation type="submission" date="2013-04" db="UniProtKB">
        <authorList>
            <consortium name="EnsemblPlants"/>
        </authorList>
    </citation>
    <scope>IDENTIFICATION</scope>
</reference>
<dbReference type="Gramene" id="OB02G42970.1">
    <property type="protein sequence ID" value="OB02G42970.1"/>
    <property type="gene ID" value="OB02G42970"/>
</dbReference>
<name>J3LI30_ORYBR</name>
<accession>J3LI30</accession>
<dbReference type="HOGENOM" id="CLU_2363076_0_0_1"/>
<organism evidence="1">
    <name type="scientific">Oryza brachyantha</name>
    <name type="common">malo sina</name>
    <dbReference type="NCBI Taxonomy" id="4533"/>
    <lineage>
        <taxon>Eukaryota</taxon>
        <taxon>Viridiplantae</taxon>
        <taxon>Streptophyta</taxon>
        <taxon>Embryophyta</taxon>
        <taxon>Tracheophyta</taxon>
        <taxon>Spermatophyta</taxon>
        <taxon>Magnoliopsida</taxon>
        <taxon>Liliopsida</taxon>
        <taxon>Poales</taxon>
        <taxon>Poaceae</taxon>
        <taxon>BOP clade</taxon>
        <taxon>Oryzoideae</taxon>
        <taxon>Oryzeae</taxon>
        <taxon>Oryzinae</taxon>
        <taxon>Oryza</taxon>
    </lineage>
</organism>
<dbReference type="EnsemblPlants" id="OB02G42970.1">
    <property type="protein sequence ID" value="OB02G42970.1"/>
    <property type="gene ID" value="OB02G42970"/>
</dbReference>
<dbReference type="Proteomes" id="UP000006038">
    <property type="component" value="Unassembled WGS sequence"/>
</dbReference>
<protein>
    <submittedName>
        <fullName evidence="1">Uncharacterized protein</fullName>
    </submittedName>
</protein>
<dbReference type="AlphaFoldDB" id="J3LI30"/>
<evidence type="ECO:0000313" key="1">
    <source>
        <dbReference type="EnsemblPlants" id="OB02G42970.1"/>
    </source>
</evidence>
<proteinExistence type="predicted"/>
<sequence>MEEEDDFLRVLRALRDAARRVEAAGGGGDDEEGPALHALLALEASADDLLAGDPDLGTLRRLLARVGALAWSVRFARGGGEGGGGGVVGFLRARIL</sequence>
<evidence type="ECO:0000313" key="2">
    <source>
        <dbReference type="Proteomes" id="UP000006038"/>
    </source>
</evidence>